<evidence type="ECO:0000313" key="4">
    <source>
        <dbReference type="EMBL" id="KAJ8300986.1"/>
    </source>
</evidence>
<sequence>MKKIMEWDSIVIIVGCLAVNYLTFGMVTSFGLLYSEIIDHFDTGKGETTWIPSIAFGLMLAAGPFASVIERKFGIPKLTILGGVTMTIGMVSSVFVPNMYLLYLTYGFISGMGFGLSIFAAQIIATLHSDKRRPIKVAIASTGSGIGRMTLPFLTRYTLNEYGWRGTFLILAGLCLQTVVVGFLFHLVATSKAGKKGLVESKKKMEEKKKNISLDFIKSKPFALFASTILLYCFAYLVPYVILPSFVQELGISKIKGDWLIIITGVSGIIGRLLIGIIANHKKVNTLYLYGVVLLVDGIISTGCAFFRIYPLLVFYALFLGIFTGSYAVLMPVAAIDVVGKENLSIALGITSLFAGMAMSVGPPIAGWIVDATGHYNKAFFFRGALYIVAAIFCAPIPLLNKRKKYASVPVKDNNVELGEINKPTQSPEEEKEL</sequence>
<feature type="transmembrane region" description="Helical" evidence="2">
    <location>
        <begin position="381"/>
        <end position="400"/>
    </location>
</feature>
<dbReference type="PANTHER" id="PTHR11360:SF284">
    <property type="entry name" value="EG:103B4.3 PROTEIN-RELATED"/>
    <property type="match status" value="1"/>
</dbReference>
<protein>
    <recommendedName>
        <fullName evidence="3">Major facilitator superfamily (MFS) profile domain-containing protein</fullName>
    </recommendedName>
</protein>
<feature type="transmembrane region" description="Helical" evidence="2">
    <location>
        <begin position="346"/>
        <end position="369"/>
    </location>
</feature>
<dbReference type="InterPro" id="IPR036259">
    <property type="entry name" value="MFS_trans_sf"/>
</dbReference>
<feature type="transmembrane region" description="Helical" evidence="2">
    <location>
        <begin position="12"/>
        <end position="34"/>
    </location>
</feature>
<evidence type="ECO:0000256" key="2">
    <source>
        <dbReference type="SAM" id="Phobius"/>
    </source>
</evidence>
<feature type="domain" description="Major facilitator superfamily (MFS) profile" evidence="3">
    <location>
        <begin position="9"/>
        <end position="402"/>
    </location>
</feature>
<feature type="transmembrane region" description="Helical" evidence="2">
    <location>
        <begin position="259"/>
        <end position="280"/>
    </location>
</feature>
<evidence type="ECO:0000259" key="3">
    <source>
        <dbReference type="PROSITE" id="PS50850"/>
    </source>
</evidence>
<keyword evidence="2" id="KW-1133">Transmembrane helix</keyword>
<dbReference type="InterPro" id="IPR050327">
    <property type="entry name" value="Proton-linked_MCT"/>
</dbReference>
<dbReference type="InterPro" id="IPR011701">
    <property type="entry name" value="MFS"/>
</dbReference>
<keyword evidence="2" id="KW-0812">Transmembrane</keyword>
<comment type="subcellular location">
    <subcellularLocation>
        <location evidence="1">Membrane</location>
        <topology evidence="1">Multi-pass membrane protein</topology>
    </subcellularLocation>
</comment>
<organism evidence="4 5">
    <name type="scientific">Tegillarca granosa</name>
    <name type="common">Malaysian cockle</name>
    <name type="synonym">Anadara granosa</name>
    <dbReference type="NCBI Taxonomy" id="220873"/>
    <lineage>
        <taxon>Eukaryota</taxon>
        <taxon>Metazoa</taxon>
        <taxon>Spiralia</taxon>
        <taxon>Lophotrochozoa</taxon>
        <taxon>Mollusca</taxon>
        <taxon>Bivalvia</taxon>
        <taxon>Autobranchia</taxon>
        <taxon>Pteriomorphia</taxon>
        <taxon>Arcoida</taxon>
        <taxon>Arcoidea</taxon>
        <taxon>Arcidae</taxon>
        <taxon>Tegillarca</taxon>
    </lineage>
</organism>
<dbReference type="Pfam" id="PF07690">
    <property type="entry name" value="MFS_1"/>
    <property type="match status" value="2"/>
</dbReference>
<feature type="transmembrane region" description="Helical" evidence="2">
    <location>
        <begin position="103"/>
        <end position="125"/>
    </location>
</feature>
<dbReference type="EMBL" id="JARBDR010000919">
    <property type="protein sequence ID" value="KAJ8300986.1"/>
    <property type="molecule type" value="Genomic_DNA"/>
</dbReference>
<name>A0ABQ9EAZ7_TEGGR</name>
<dbReference type="SUPFAM" id="SSF103473">
    <property type="entry name" value="MFS general substrate transporter"/>
    <property type="match status" value="1"/>
</dbReference>
<feature type="transmembrane region" description="Helical" evidence="2">
    <location>
        <begin position="315"/>
        <end position="339"/>
    </location>
</feature>
<feature type="transmembrane region" description="Helical" evidence="2">
    <location>
        <begin position="78"/>
        <end position="97"/>
    </location>
</feature>
<keyword evidence="5" id="KW-1185">Reference proteome</keyword>
<dbReference type="Gene3D" id="1.20.1250.20">
    <property type="entry name" value="MFS general substrate transporter like domains"/>
    <property type="match status" value="1"/>
</dbReference>
<accession>A0ABQ9EAZ7</accession>
<dbReference type="Proteomes" id="UP001217089">
    <property type="component" value="Unassembled WGS sequence"/>
</dbReference>
<reference evidence="4 5" key="1">
    <citation type="submission" date="2022-12" db="EMBL/GenBank/DDBJ databases">
        <title>Chromosome-level genome of Tegillarca granosa.</title>
        <authorList>
            <person name="Kim J."/>
        </authorList>
    </citation>
    <scope>NUCLEOTIDE SEQUENCE [LARGE SCALE GENOMIC DNA]</scope>
    <source>
        <strain evidence="4">Teg-2019</strain>
        <tissue evidence="4">Adductor muscle</tissue>
    </source>
</reference>
<dbReference type="PROSITE" id="PS50850">
    <property type="entry name" value="MFS"/>
    <property type="match status" value="1"/>
</dbReference>
<dbReference type="CDD" id="cd17352">
    <property type="entry name" value="MFS_MCT_SLC16"/>
    <property type="match status" value="1"/>
</dbReference>
<feature type="transmembrane region" description="Helical" evidence="2">
    <location>
        <begin position="222"/>
        <end position="247"/>
    </location>
</feature>
<proteinExistence type="predicted"/>
<feature type="transmembrane region" description="Helical" evidence="2">
    <location>
        <begin position="287"/>
        <end position="309"/>
    </location>
</feature>
<comment type="caution">
    <text evidence="4">The sequence shown here is derived from an EMBL/GenBank/DDBJ whole genome shotgun (WGS) entry which is preliminary data.</text>
</comment>
<evidence type="ECO:0000313" key="5">
    <source>
        <dbReference type="Proteomes" id="UP001217089"/>
    </source>
</evidence>
<keyword evidence="2" id="KW-0472">Membrane</keyword>
<dbReference type="InterPro" id="IPR020846">
    <property type="entry name" value="MFS_dom"/>
</dbReference>
<dbReference type="PANTHER" id="PTHR11360">
    <property type="entry name" value="MONOCARBOXYLATE TRANSPORTER"/>
    <property type="match status" value="1"/>
</dbReference>
<feature type="transmembrane region" description="Helical" evidence="2">
    <location>
        <begin position="137"/>
        <end position="155"/>
    </location>
</feature>
<gene>
    <name evidence="4" type="ORF">KUTeg_022505</name>
</gene>
<feature type="transmembrane region" description="Helical" evidence="2">
    <location>
        <begin position="167"/>
        <end position="188"/>
    </location>
</feature>
<feature type="transmembrane region" description="Helical" evidence="2">
    <location>
        <begin position="49"/>
        <end position="66"/>
    </location>
</feature>
<evidence type="ECO:0000256" key="1">
    <source>
        <dbReference type="ARBA" id="ARBA00004141"/>
    </source>
</evidence>